<gene>
    <name evidence="1" type="ORF">LWI28_021444</name>
</gene>
<organism evidence="1 2">
    <name type="scientific">Acer negundo</name>
    <name type="common">Box elder</name>
    <dbReference type="NCBI Taxonomy" id="4023"/>
    <lineage>
        <taxon>Eukaryota</taxon>
        <taxon>Viridiplantae</taxon>
        <taxon>Streptophyta</taxon>
        <taxon>Embryophyta</taxon>
        <taxon>Tracheophyta</taxon>
        <taxon>Spermatophyta</taxon>
        <taxon>Magnoliopsida</taxon>
        <taxon>eudicotyledons</taxon>
        <taxon>Gunneridae</taxon>
        <taxon>Pentapetalae</taxon>
        <taxon>rosids</taxon>
        <taxon>malvids</taxon>
        <taxon>Sapindales</taxon>
        <taxon>Sapindaceae</taxon>
        <taxon>Hippocastanoideae</taxon>
        <taxon>Acereae</taxon>
        <taxon>Acer</taxon>
    </lineage>
</organism>
<evidence type="ECO:0000313" key="2">
    <source>
        <dbReference type="Proteomes" id="UP001064489"/>
    </source>
</evidence>
<reference evidence="1" key="2">
    <citation type="submission" date="2023-02" db="EMBL/GenBank/DDBJ databases">
        <authorList>
            <person name="Swenson N.G."/>
            <person name="Wegrzyn J.L."/>
            <person name="Mcevoy S.L."/>
        </authorList>
    </citation>
    <scope>NUCLEOTIDE SEQUENCE</scope>
    <source>
        <strain evidence="1">91603</strain>
        <tissue evidence="1">Leaf</tissue>
    </source>
</reference>
<comment type="caution">
    <text evidence="1">The sequence shown here is derived from an EMBL/GenBank/DDBJ whole genome shotgun (WGS) entry which is preliminary data.</text>
</comment>
<evidence type="ECO:0000313" key="1">
    <source>
        <dbReference type="EMBL" id="KAI9192343.1"/>
    </source>
</evidence>
<accession>A0AAD5JAD9</accession>
<dbReference type="AlphaFoldDB" id="A0AAD5JAD9"/>
<reference evidence="1" key="1">
    <citation type="journal article" date="2022" name="Plant J.">
        <title>Strategies of tolerance reflected in two North American maple genomes.</title>
        <authorList>
            <person name="McEvoy S.L."/>
            <person name="Sezen U.U."/>
            <person name="Trouern-Trend A."/>
            <person name="McMahon S.M."/>
            <person name="Schaberg P.G."/>
            <person name="Yang J."/>
            <person name="Wegrzyn J.L."/>
            <person name="Swenson N.G."/>
        </authorList>
    </citation>
    <scope>NUCLEOTIDE SEQUENCE</scope>
    <source>
        <strain evidence="1">91603</strain>
    </source>
</reference>
<name>A0AAD5JAD9_ACENE</name>
<keyword evidence="2" id="KW-1185">Reference proteome</keyword>
<sequence>MTGGTHCRHRRRLRSFSITFPHFLSFSITFPRSKQISLQPITTPPFPLPNHKTPETIQPKIATQNDAKTPSMKEAPMEVRLVPQNKQKHYLCSWSLISLKLRRQVVVFLQANHDS</sequence>
<dbReference type="EMBL" id="JAJSOW010000004">
    <property type="protein sequence ID" value="KAI9192343.1"/>
    <property type="molecule type" value="Genomic_DNA"/>
</dbReference>
<dbReference type="Proteomes" id="UP001064489">
    <property type="component" value="Chromosome 6"/>
</dbReference>
<proteinExistence type="predicted"/>
<protein>
    <submittedName>
        <fullName evidence="1">Uncharacterized protein</fullName>
    </submittedName>
</protein>